<dbReference type="Gene3D" id="2.70.70.10">
    <property type="entry name" value="Glucose Permease (Domain IIA)"/>
    <property type="match status" value="1"/>
</dbReference>
<feature type="region of interest" description="Disordered" evidence="2">
    <location>
        <begin position="126"/>
        <end position="158"/>
    </location>
</feature>
<dbReference type="Proteomes" id="UP001268683">
    <property type="component" value="Chromosome"/>
</dbReference>
<dbReference type="Pfam" id="PF01551">
    <property type="entry name" value="Peptidase_M23"/>
    <property type="match status" value="1"/>
</dbReference>
<sequence length="428" mass="48713">MTDKITIISRFKGFKRKYFPERQLFLRSEGRVRFVTFGSYTQMFMASVALGTVLWGVGFTLAYLTSEDKLFEKEQEMAAISGRYQELSGDFSILEKEIEKRAKNLEERQKLLENVIGLENPTLTEANLPIDAKQDKDASPKEEKSKQAEDGPSSFLNGILKTDPVHAAEIRPVTPLEANKSRRKKLLFRLALLEERQKASVTQMIENYKQEFNQVDTVFAKTKVTSDHLIKAATKTTGMGGPSIPVNANELFNKADRENFESLMAISHQYDLMQHALDSVPTHDPAEKYYISSKYGKRFHPIKKVWEGHKALDLAGWPGTKIFSGAQGKILKAGYYGVYGRMIEIDHGNGFRTRYGHMRKLRVKVGDTVEAGHHIGDMGSTGRSTSSHLHYEVWFNNKIQNPLPYIRAEKNVQKIKQRKQKPTEFSGR</sequence>
<feature type="transmembrane region" description="Helical" evidence="3">
    <location>
        <begin position="43"/>
        <end position="64"/>
    </location>
</feature>
<keyword evidence="6" id="KW-1185">Reference proteome</keyword>
<dbReference type="EMBL" id="CP123872">
    <property type="protein sequence ID" value="WND02277.1"/>
    <property type="molecule type" value="Genomic_DNA"/>
</dbReference>
<keyword evidence="1" id="KW-0732">Signal</keyword>
<dbReference type="InterPro" id="IPR011055">
    <property type="entry name" value="Dup_hybrid_motif"/>
</dbReference>
<evidence type="ECO:0000259" key="4">
    <source>
        <dbReference type="Pfam" id="PF01551"/>
    </source>
</evidence>
<evidence type="ECO:0000313" key="5">
    <source>
        <dbReference type="EMBL" id="WND02277.1"/>
    </source>
</evidence>
<dbReference type="CDD" id="cd12797">
    <property type="entry name" value="M23_peptidase"/>
    <property type="match status" value="1"/>
</dbReference>
<organism evidence="5 6">
    <name type="scientific">Temperatibacter marinus</name>
    <dbReference type="NCBI Taxonomy" id="1456591"/>
    <lineage>
        <taxon>Bacteria</taxon>
        <taxon>Pseudomonadati</taxon>
        <taxon>Pseudomonadota</taxon>
        <taxon>Alphaproteobacteria</taxon>
        <taxon>Kordiimonadales</taxon>
        <taxon>Temperatibacteraceae</taxon>
        <taxon>Temperatibacter</taxon>
    </lineage>
</organism>
<feature type="compositionally biased region" description="Basic and acidic residues" evidence="2">
    <location>
        <begin position="132"/>
        <end position="149"/>
    </location>
</feature>
<dbReference type="InterPro" id="IPR050570">
    <property type="entry name" value="Cell_wall_metabolism_enzyme"/>
</dbReference>
<protein>
    <submittedName>
        <fullName evidence="5">Peptidoglycan DD-metalloendopeptidase family protein</fullName>
    </submittedName>
</protein>
<keyword evidence="3" id="KW-0812">Transmembrane</keyword>
<dbReference type="KEGG" id="tmk:QGN29_12035"/>
<keyword evidence="3" id="KW-0472">Membrane</keyword>
<evidence type="ECO:0000256" key="1">
    <source>
        <dbReference type="ARBA" id="ARBA00022729"/>
    </source>
</evidence>
<dbReference type="InterPro" id="IPR016047">
    <property type="entry name" value="M23ase_b-sheet_dom"/>
</dbReference>
<dbReference type="RefSeq" id="WP_310798113.1">
    <property type="nucleotide sequence ID" value="NZ_CP123872.1"/>
</dbReference>
<accession>A0AA52EGV3</accession>
<dbReference type="PANTHER" id="PTHR21666:SF289">
    <property type="entry name" value="L-ALA--D-GLU ENDOPEPTIDASE"/>
    <property type="match status" value="1"/>
</dbReference>
<dbReference type="PANTHER" id="PTHR21666">
    <property type="entry name" value="PEPTIDASE-RELATED"/>
    <property type="match status" value="1"/>
</dbReference>
<gene>
    <name evidence="5" type="ORF">QGN29_12035</name>
</gene>
<name>A0AA52EGV3_9PROT</name>
<keyword evidence="3" id="KW-1133">Transmembrane helix</keyword>
<evidence type="ECO:0000313" key="6">
    <source>
        <dbReference type="Proteomes" id="UP001268683"/>
    </source>
</evidence>
<dbReference type="AlphaFoldDB" id="A0AA52EGV3"/>
<feature type="domain" description="M23ase beta-sheet core" evidence="4">
    <location>
        <begin position="308"/>
        <end position="402"/>
    </location>
</feature>
<reference evidence="5" key="1">
    <citation type="submission" date="2023-04" db="EMBL/GenBank/DDBJ databases">
        <title>Complete genome sequence of Temperatibacter marinus.</title>
        <authorList>
            <person name="Rong J.-C."/>
            <person name="Yi M.-L."/>
            <person name="Zhao Q."/>
        </authorList>
    </citation>
    <scope>NUCLEOTIDE SEQUENCE</scope>
    <source>
        <strain evidence="5">NBRC 110045</strain>
    </source>
</reference>
<evidence type="ECO:0000256" key="3">
    <source>
        <dbReference type="SAM" id="Phobius"/>
    </source>
</evidence>
<evidence type="ECO:0000256" key="2">
    <source>
        <dbReference type="SAM" id="MobiDB-lite"/>
    </source>
</evidence>
<proteinExistence type="predicted"/>
<dbReference type="SUPFAM" id="SSF51261">
    <property type="entry name" value="Duplicated hybrid motif"/>
    <property type="match status" value="1"/>
</dbReference>
<dbReference type="GO" id="GO:0004222">
    <property type="term" value="F:metalloendopeptidase activity"/>
    <property type="evidence" value="ECO:0007669"/>
    <property type="project" value="TreeGrafter"/>
</dbReference>